<sequence>MQSLTQRRGYTQVASSLTHWDWLMTLKRRQGFNLLRSSTLVWPWLSFSSLLFKLPQQAKAPSASLPPSTSEKQITRNFSSNFFFSPINFFSVHQENDENYCYE</sequence>
<protein>
    <submittedName>
        <fullName evidence="1">Uncharacterized protein</fullName>
    </submittedName>
</protein>
<dbReference type="Proteomes" id="UP001341840">
    <property type="component" value="Unassembled WGS sequence"/>
</dbReference>
<proteinExistence type="predicted"/>
<reference evidence="1 2" key="1">
    <citation type="journal article" date="2023" name="Plants (Basel)">
        <title>Bridging the Gap: Combining Genomics and Transcriptomics Approaches to Understand Stylosanthes scabra, an Orphan Legume from the Brazilian Caatinga.</title>
        <authorList>
            <person name="Ferreira-Neto J.R.C."/>
            <person name="da Silva M.D."/>
            <person name="Binneck E."/>
            <person name="de Melo N.F."/>
            <person name="da Silva R.H."/>
            <person name="de Melo A.L.T.M."/>
            <person name="Pandolfi V."/>
            <person name="Bustamante F.O."/>
            <person name="Brasileiro-Vidal A.C."/>
            <person name="Benko-Iseppon A.M."/>
        </authorList>
    </citation>
    <scope>NUCLEOTIDE SEQUENCE [LARGE SCALE GENOMIC DNA]</scope>
    <source>
        <tissue evidence="1">Leaves</tissue>
    </source>
</reference>
<organism evidence="1 2">
    <name type="scientific">Stylosanthes scabra</name>
    <dbReference type="NCBI Taxonomy" id="79078"/>
    <lineage>
        <taxon>Eukaryota</taxon>
        <taxon>Viridiplantae</taxon>
        <taxon>Streptophyta</taxon>
        <taxon>Embryophyta</taxon>
        <taxon>Tracheophyta</taxon>
        <taxon>Spermatophyta</taxon>
        <taxon>Magnoliopsida</taxon>
        <taxon>eudicotyledons</taxon>
        <taxon>Gunneridae</taxon>
        <taxon>Pentapetalae</taxon>
        <taxon>rosids</taxon>
        <taxon>fabids</taxon>
        <taxon>Fabales</taxon>
        <taxon>Fabaceae</taxon>
        <taxon>Papilionoideae</taxon>
        <taxon>50 kb inversion clade</taxon>
        <taxon>dalbergioids sensu lato</taxon>
        <taxon>Dalbergieae</taxon>
        <taxon>Pterocarpus clade</taxon>
        <taxon>Stylosanthes</taxon>
    </lineage>
</organism>
<name>A0ABU6Z961_9FABA</name>
<dbReference type="EMBL" id="JASCZI010272004">
    <property type="protein sequence ID" value="MED6219079.1"/>
    <property type="molecule type" value="Genomic_DNA"/>
</dbReference>
<evidence type="ECO:0000313" key="2">
    <source>
        <dbReference type="Proteomes" id="UP001341840"/>
    </source>
</evidence>
<accession>A0ABU6Z961</accession>
<comment type="caution">
    <text evidence="1">The sequence shown here is derived from an EMBL/GenBank/DDBJ whole genome shotgun (WGS) entry which is preliminary data.</text>
</comment>
<keyword evidence="2" id="KW-1185">Reference proteome</keyword>
<evidence type="ECO:0000313" key="1">
    <source>
        <dbReference type="EMBL" id="MED6219079.1"/>
    </source>
</evidence>
<gene>
    <name evidence="1" type="ORF">PIB30_116977</name>
</gene>